<evidence type="ECO:0000256" key="7">
    <source>
        <dbReference type="SAM" id="Phobius"/>
    </source>
</evidence>
<evidence type="ECO:0000259" key="8">
    <source>
        <dbReference type="PROSITE" id="PS50850"/>
    </source>
</evidence>
<dbReference type="InterPro" id="IPR020846">
    <property type="entry name" value="MFS_dom"/>
</dbReference>
<evidence type="ECO:0000313" key="9">
    <source>
        <dbReference type="EMBL" id="WPB87543.1"/>
    </source>
</evidence>
<proteinExistence type="predicted"/>
<evidence type="ECO:0000256" key="4">
    <source>
        <dbReference type="ARBA" id="ARBA00022692"/>
    </source>
</evidence>
<feature type="transmembrane region" description="Helical" evidence="7">
    <location>
        <begin position="217"/>
        <end position="234"/>
    </location>
</feature>
<evidence type="ECO:0000256" key="2">
    <source>
        <dbReference type="ARBA" id="ARBA00022448"/>
    </source>
</evidence>
<feature type="transmembrane region" description="Helical" evidence="7">
    <location>
        <begin position="192"/>
        <end position="211"/>
    </location>
</feature>
<organism evidence="9 10">
    <name type="scientific">Sediminicoccus rosea</name>
    <dbReference type="NCBI Taxonomy" id="1225128"/>
    <lineage>
        <taxon>Bacteria</taxon>
        <taxon>Pseudomonadati</taxon>
        <taxon>Pseudomonadota</taxon>
        <taxon>Alphaproteobacteria</taxon>
        <taxon>Acetobacterales</taxon>
        <taxon>Roseomonadaceae</taxon>
        <taxon>Sediminicoccus</taxon>
    </lineage>
</organism>
<dbReference type="Gene3D" id="1.20.1720.10">
    <property type="entry name" value="Multidrug resistance protein D"/>
    <property type="match status" value="1"/>
</dbReference>
<dbReference type="EMBL" id="CP137852">
    <property type="protein sequence ID" value="WPB87543.1"/>
    <property type="molecule type" value="Genomic_DNA"/>
</dbReference>
<feature type="transmembrane region" description="Helical" evidence="7">
    <location>
        <begin position="314"/>
        <end position="333"/>
    </location>
</feature>
<keyword evidence="2" id="KW-0813">Transport</keyword>
<feature type="transmembrane region" description="Helical" evidence="7">
    <location>
        <begin position="98"/>
        <end position="120"/>
    </location>
</feature>
<dbReference type="InterPro" id="IPR011701">
    <property type="entry name" value="MFS"/>
</dbReference>
<keyword evidence="6 7" id="KW-0472">Membrane</keyword>
<dbReference type="RefSeq" id="WP_318651495.1">
    <property type="nucleotide sequence ID" value="NZ_CP137852.1"/>
</dbReference>
<evidence type="ECO:0000256" key="1">
    <source>
        <dbReference type="ARBA" id="ARBA00004651"/>
    </source>
</evidence>
<dbReference type="CDD" id="cd17321">
    <property type="entry name" value="MFS_MMR_MDR_like"/>
    <property type="match status" value="1"/>
</dbReference>
<feature type="transmembrane region" description="Helical" evidence="7">
    <location>
        <begin position="254"/>
        <end position="276"/>
    </location>
</feature>
<gene>
    <name evidence="9" type="ORF">R9Z33_11840</name>
</gene>
<evidence type="ECO:0000256" key="3">
    <source>
        <dbReference type="ARBA" id="ARBA00022475"/>
    </source>
</evidence>
<dbReference type="PROSITE" id="PS50850">
    <property type="entry name" value="MFS"/>
    <property type="match status" value="1"/>
</dbReference>
<feature type="transmembrane region" description="Helical" evidence="7">
    <location>
        <begin position="380"/>
        <end position="400"/>
    </location>
</feature>
<feature type="transmembrane region" description="Helical" evidence="7">
    <location>
        <begin position="339"/>
        <end position="359"/>
    </location>
</feature>
<keyword evidence="4 7" id="KW-0812">Transmembrane</keyword>
<dbReference type="Pfam" id="PF07690">
    <property type="entry name" value="MFS_1"/>
    <property type="match status" value="1"/>
</dbReference>
<feature type="transmembrane region" description="Helical" evidence="7">
    <location>
        <begin position="156"/>
        <end position="176"/>
    </location>
</feature>
<comment type="subcellular location">
    <subcellularLocation>
        <location evidence="1">Cell membrane</location>
        <topology evidence="1">Multi-pass membrane protein</topology>
    </subcellularLocation>
</comment>
<feature type="transmembrane region" description="Helical" evidence="7">
    <location>
        <begin position="42"/>
        <end position="61"/>
    </location>
</feature>
<evidence type="ECO:0000256" key="5">
    <source>
        <dbReference type="ARBA" id="ARBA00022989"/>
    </source>
</evidence>
<feature type="transmembrane region" description="Helical" evidence="7">
    <location>
        <begin position="282"/>
        <end position="302"/>
    </location>
</feature>
<dbReference type="InterPro" id="IPR036259">
    <property type="entry name" value="MFS_trans_sf"/>
</dbReference>
<feature type="transmembrane region" description="Helical" evidence="7">
    <location>
        <begin position="415"/>
        <end position="438"/>
    </location>
</feature>
<dbReference type="PANTHER" id="PTHR42718">
    <property type="entry name" value="MAJOR FACILITATOR SUPERFAMILY MULTIDRUG TRANSPORTER MFSC"/>
    <property type="match status" value="1"/>
</dbReference>
<keyword evidence="3" id="KW-1003">Cell membrane</keyword>
<feature type="transmembrane region" description="Helical" evidence="7">
    <location>
        <begin position="132"/>
        <end position="150"/>
    </location>
</feature>
<reference evidence="9 10" key="1">
    <citation type="submission" date="2023-11" db="EMBL/GenBank/DDBJ databases">
        <title>Arctic aerobic anoxygenic photoheterotroph Sediminicoccus rosea KRV36 adapts its photosynthesis to long days of polar summer.</title>
        <authorList>
            <person name="Tomasch J."/>
            <person name="Kopejtka K."/>
            <person name="Bily T."/>
            <person name="Gardiner A.T."/>
            <person name="Gardian Z."/>
            <person name="Shivaramu S."/>
            <person name="Koblizek M."/>
            <person name="Engelhardt F."/>
            <person name="Kaftan D."/>
        </authorList>
    </citation>
    <scope>NUCLEOTIDE SEQUENCE [LARGE SCALE GENOMIC DNA]</scope>
    <source>
        <strain evidence="9 10">R-30</strain>
    </source>
</reference>
<protein>
    <submittedName>
        <fullName evidence="9">MFS transporter</fullName>
    </submittedName>
</protein>
<dbReference type="Proteomes" id="UP001305521">
    <property type="component" value="Chromosome"/>
</dbReference>
<keyword evidence="10" id="KW-1185">Reference proteome</keyword>
<dbReference type="Gene3D" id="1.20.1250.20">
    <property type="entry name" value="MFS general substrate transporter like domains"/>
    <property type="match status" value="1"/>
</dbReference>
<feature type="transmembrane region" description="Helical" evidence="7">
    <location>
        <begin position="73"/>
        <end position="92"/>
    </location>
</feature>
<feature type="transmembrane region" description="Helical" evidence="7">
    <location>
        <begin position="12"/>
        <end position="36"/>
    </location>
</feature>
<evidence type="ECO:0000313" key="10">
    <source>
        <dbReference type="Proteomes" id="UP001305521"/>
    </source>
</evidence>
<dbReference type="PANTHER" id="PTHR42718:SF46">
    <property type="entry name" value="BLR6921 PROTEIN"/>
    <property type="match status" value="1"/>
</dbReference>
<keyword evidence="5 7" id="KW-1133">Transmembrane helix</keyword>
<sequence length="443" mass="45519">MREQSLLRLAPLALGTLVVPFDSALNVAFPAVTAAFALPLPAIQWLIIAYVLTYGSLMLAVGRIGDIWGHARVFRLGLITSAVALLLCALAPSYPLLLAARVLQGISAALVIGCGAALATSLYPEAMRARALGAYAASFAASAALGPLLGGVLVELWGWPAVFWIRVPVALAALWWMRHETPPPREGARESFDAGGAALLALGMASLLLAINRASPPLFGLAALALGGFIWRSLSVARPILELRLFRRPGFARLNLASLFINLAGFAVMLLVPFYLTRVAGLAPLWLGLVLAGGHGGAMLGSALGGRLGGGPRVALAGALLAGLGLLSVAFWGPGTPPALLLACLLAQGIGIGLFTLAYTDMVTAIMRREDRGVAGSLTLLTRTLGVVLAASLLTLVFGAGEGAALAAGAPPAEAFLAGFSDGFWVAGLLPLLALALIPRKTG</sequence>
<feature type="domain" description="Major facilitator superfamily (MFS) profile" evidence="8">
    <location>
        <begin position="1"/>
        <end position="443"/>
    </location>
</feature>
<accession>A0ABZ0PP75</accession>
<evidence type="ECO:0000256" key="6">
    <source>
        <dbReference type="ARBA" id="ARBA00023136"/>
    </source>
</evidence>
<dbReference type="SUPFAM" id="SSF103473">
    <property type="entry name" value="MFS general substrate transporter"/>
    <property type="match status" value="1"/>
</dbReference>
<name>A0ABZ0PP75_9PROT</name>